<evidence type="ECO:0000313" key="3">
    <source>
        <dbReference type="Proteomes" id="UP001218788"/>
    </source>
</evidence>
<name>A0ABT5L0V5_9ALTE</name>
<dbReference type="PANTHER" id="PTHR42160:SF1">
    <property type="entry name" value="URACIL-DNA GLYCOSYLASE SUPERFAMILY PROTEIN"/>
    <property type="match status" value="1"/>
</dbReference>
<evidence type="ECO:0000313" key="2">
    <source>
        <dbReference type="EMBL" id="MDC8830675.1"/>
    </source>
</evidence>
<dbReference type="Proteomes" id="UP001218788">
    <property type="component" value="Unassembled WGS sequence"/>
</dbReference>
<dbReference type="SMART" id="SM00987">
    <property type="entry name" value="UreE_C"/>
    <property type="match status" value="1"/>
</dbReference>
<dbReference type="SUPFAM" id="SSF52141">
    <property type="entry name" value="Uracil-DNA glycosylase-like"/>
    <property type="match status" value="1"/>
</dbReference>
<reference evidence="2 3" key="1">
    <citation type="submission" date="2022-10" db="EMBL/GenBank/DDBJ databases">
        <title>Alteromonas sp. chi3 Genome sequencing.</title>
        <authorList>
            <person name="Park S."/>
        </authorList>
    </citation>
    <scope>NUCLEOTIDE SEQUENCE [LARGE SCALE GENOMIC DNA]</scope>
    <source>
        <strain evidence="3">chi3</strain>
    </source>
</reference>
<protein>
    <submittedName>
        <fullName evidence="2">Uracil-DNA glycosylase family protein</fullName>
    </submittedName>
</protein>
<accession>A0ABT5L0V5</accession>
<dbReference type="InterPro" id="IPR005122">
    <property type="entry name" value="Uracil-DNA_glycosylase-like"/>
</dbReference>
<dbReference type="PANTHER" id="PTHR42160">
    <property type="entry name" value="URACIL-DNA GLYCOSYLASE SUPERFAMILY PROTEIN"/>
    <property type="match status" value="1"/>
</dbReference>
<organism evidence="2 3">
    <name type="scientific">Alteromonas gilva</name>
    <dbReference type="NCBI Taxonomy" id="2987522"/>
    <lineage>
        <taxon>Bacteria</taxon>
        <taxon>Pseudomonadati</taxon>
        <taxon>Pseudomonadota</taxon>
        <taxon>Gammaproteobacteria</taxon>
        <taxon>Alteromonadales</taxon>
        <taxon>Alteromonadaceae</taxon>
        <taxon>Alteromonas/Salinimonas group</taxon>
        <taxon>Alteromonas</taxon>
    </lineage>
</organism>
<dbReference type="SMART" id="SM00986">
    <property type="entry name" value="UDG"/>
    <property type="match status" value="1"/>
</dbReference>
<dbReference type="Gene3D" id="3.40.470.10">
    <property type="entry name" value="Uracil-DNA glycosylase-like domain"/>
    <property type="match status" value="1"/>
</dbReference>
<evidence type="ECO:0000259" key="1">
    <source>
        <dbReference type="SMART" id="SM00986"/>
    </source>
</evidence>
<dbReference type="InterPro" id="IPR036895">
    <property type="entry name" value="Uracil-DNA_glycosylase-like_sf"/>
</dbReference>
<comment type="caution">
    <text evidence="2">The sequence shown here is derived from an EMBL/GenBank/DDBJ whole genome shotgun (WGS) entry which is preliminary data.</text>
</comment>
<gene>
    <name evidence="2" type="ORF">OIK42_07865</name>
</gene>
<proteinExistence type="predicted"/>
<dbReference type="Pfam" id="PF03167">
    <property type="entry name" value="UDG"/>
    <property type="match status" value="1"/>
</dbReference>
<sequence length="205" mass="22530">MSTNDNNSPSDELPTLLTDIRACRLCAGHLPQPPRPVVHASSAARILIIGQAPGIKAHDSATPWNDASGDKLRSWLAVSRAQFYSPVFAHLPMALCFPGYKNGADAPPPKICAPTWHAKVINLLEPALILHIGRYSQQYYLPEYRTLTDAVKATTAAPNRRYVLPHPSGRNNRWQARNPWFETHALALIKQSVQLALAADAPPHV</sequence>
<dbReference type="InterPro" id="IPR047124">
    <property type="entry name" value="HI_0220.2"/>
</dbReference>
<dbReference type="CDD" id="cd10033">
    <property type="entry name" value="UDG_like"/>
    <property type="match status" value="1"/>
</dbReference>
<dbReference type="EMBL" id="JAQQXP010000001">
    <property type="protein sequence ID" value="MDC8830675.1"/>
    <property type="molecule type" value="Genomic_DNA"/>
</dbReference>
<feature type="domain" description="Uracil-DNA glycosylase-like" evidence="1">
    <location>
        <begin position="37"/>
        <end position="190"/>
    </location>
</feature>
<keyword evidence="3" id="KW-1185">Reference proteome</keyword>